<protein>
    <submittedName>
        <fullName evidence="2">Uncharacterized protein</fullName>
    </submittedName>
</protein>
<evidence type="ECO:0000256" key="1">
    <source>
        <dbReference type="SAM" id="MobiDB-lite"/>
    </source>
</evidence>
<sequence>MQTKDPNLTKTPINKSTASDEKKSEQYSETLENKGTETLKHEYIDSEHVKEGDNPARQPDRRDQQGNTPFDDNVNENTRGTERPQSEEITDANRYATVDNAQTRVLNEDLK</sequence>
<feature type="region of interest" description="Disordered" evidence="1">
    <location>
        <begin position="1"/>
        <end position="111"/>
    </location>
</feature>
<organism evidence="2 3">
    <name type="scientific">Psychrobacter phenylpyruvicus</name>
    <dbReference type="NCBI Taxonomy" id="29432"/>
    <lineage>
        <taxon>Bacteria</taxon>
        <taxon>Pseudomonadati</taxon>
        <taxon>Pseudomonadota</taxon>
        <taxon>Gammaproteobacteria</taxon>
        <taxon>Moraxellales</taxon>
        <taxon>Moraxellaceae</taxon>
        <taxon>Psychrobacter</taxon>
    </lineage>
</organism>
<feature type="compositionally biased region" description="Basic and acidic residues" evidence="1">
    <location>
        <begin position="18"/>
        <end position="64"/>
    </location>
</feature>
<feature type="compositionally biased region" description="Polar residues" evidence="1">
    <location>
        <begin position="1"/>
        <end position="17"/>
    </location>
</feature>
<dbReference type="RefSeq" id="WP_028858131.1">
    <property type="nucleotide sequence ID" value="NZ_CAJHAQ010000001.1"/>
</dbReference>
<proteinExistence type="predicted"/>
<dbReference type="AlphaFoldDB" id="A0A379LKC6"/>
<name>A0A379LKC6_9GAMM</name>
<reference evidence="2 3" key="1">
    <citation type="submission" date="2018-06" db="EMBL/GenBank/DDBJ databases">
        <authorList>
            <consortium name="Pathogen Informatics"/>
            <person name="Doyle S."/>
        </authorList>
    </citation>
    <scope>NUCLEOTIDE SEQUENCE [LARGE SCALE GENOMIC DNA]</scope>
    <source>
        <strain evidence="2 3">NCTC10526</strain>
    </source>
</reference>
<evidence type="ECO:0000313" key="3">
    <source>
        <dbReference type="Proteomes" id="UP000254123"/>
    </source>
</evidence>
<dbReference type="Proteomes" id="UP000254123">
    <property type="component" value="Unassembled WGS sequence"/>
</dbReference>
<dbReference type="EMBL" id="UGVC01000001">
    <property type="protein sequence ID" value="SUD90337.1"/>
    <property type="molecule type" value="Genomic_DNA"/>
</dbReference>
<feature type="compositionally biased region" description="Polar residues" evidence="1">
    <location>
        <begin position="65"/>
        <end position="78"/>
    </location>
</feature>
<gene>
    <name evidence="2" type="ORF">NCTC10526_00660</name>
</gene>
<accession>A0A379LKC6</accession>
<keyword evidence="3" id="KW-1185">Reference proteome</keyword>
<evidence type="ECO:0000313" key="2">
    <source>
        <dbReference type="EMBL" id="SUD90337.1"/>
    </source>
</evidence>